<feature type="compositionally biased region" description="Polar residues" evidence="6">
    <location>
        <begin position="270"/>
        <end position="300"/>
    </location>
</feature>
<keyword evidence="4 5" id="KW-0539">Nucleus</keyword>
<dbReference type="PROSITE" id="PS00658">
    <property type="entry name" value="FORK_HEAD_2"/>
    <property type="match status" value="1"/>
</dbReference>
<dbReference type="InterPro" id="IPR045912">
    <property type="entry name" value="FOXJ2/3-like"/>
</dbReference>
<evidence type="ECO:0000259" key="7">
    <source>
        <dbReference type="PROSITE" id="PS50039"/>
    </source>
</evidence>
<feature type="domain" description="Fork-head" evidence="7">
    <location>
        <begin position="180"/>
        <end position="271"/>
    </location>
</feature>
<keyword evidence="2 5" id="KW-0238">DNA-binding</keyword>
<dbReference type="Pfam" id="PF00250">
    <property type="entry name" value="Forkhead"/>
    <property type="match status" value="1"/>
</dbReference>
<organism evidence="8 9">
    <name type="scientific">Batrachochytrium salamandrivorans</name>
    <dbReference type="NCBI Taxonomy" id="1357716"/>
    <lineage>
        <taxon>Eukaryota</taxon>
        <taxon>Fungi</taxon>
        <taxon>Fungi incertae sedis</taxon>
        <taxon>Chytridiomycota</taxon>
        <taxon>Chytridiomycota incertae sedis</taxon>
        <taxon>Chytridiomycetes</taxon>
        <taxon>Rhizophydiales</taxon>
        <taxon>Rhizophydiales incertae sedis</taxon>
        <taxon>Batrachochytrium</taxon>
    </lineage>
</organism>
<dbReference type="InterPro" id="IPR030456">
    <property type="entry name" value="TF_fork_head_CS_2"/>
</dbReference>
<evidence type="ECO:0000256" key="2">
    <source>
        <dbReference type="ARBA" id="ARBA00023125"/>
    </source>
</evidence>
<dbReference type="InterPro" id="IPR001766">
    <property type="entry name" value="Fork_head_dom"/>
</dbReference>
<dbReference type="SMART" id="SM00339">
    <property type="entry name" value="FH"/>
    <property type="match status" value="1"/>
</dbReference>
<proteinExistence type="predicted"/>
<accession>A0ABQ8F4Z8</accession>
<feature type="compositionally biased region" description="Low complexity" evidence="6">
    <location>
        <begin position="312"/>
        <end position="329"/>
    </location>
</feature>
<keyword evidence="1" id="KW-0805">Transcription regulation</keyword>
<protein>
    <recommendedName>
        <fullName evidence="7">Fork-head domain-containing protein</fullName>
    </recommendedName>
</protein>
<feature type="DNA-binding region" description="Fork-head" evidence="5">
    <location>
        <begin position="180"/>
        <end position="271"/>
    </location>
</feature>
<dbReference type="PRINTS" id="PR00053">
    <property type="entry name" value="FORKHEAD"/>
</dbReference>
<keyword evidence="9" id="KW-1185">Reference proteome</keyword>
<dbReference type="PANTHER" id="PTHR46078">
    <property type="entry name" value="FORKHEAD BOX PROTEIN J2 FAMILY MEMBER"/>
    <property type="match status" value="1"/>
</dbReference>
<evidence type="ECO:0000256" key="3">
    <source>
        <dbReference type="ARBA" id="ARBA00023163"/>
    </source>
</evidence>
<feature type="compositionally biased region" description="Polar residues" evidence="6">
    <location>
        <begin position="142"/>
        <end position="170"/>
    </location>
</feature>
<dbReference type="PANTHER" id="PTHR46078:SF2">
    <property type="entry name" value="FORK-HEAD DOMAIN-CONTAINING PROTEIN"/>
    <property type="match status" value="1"/>
</dbReference>
<evidence type="ECO:0000256" key="5">
    <source>
        <dbReference type="PROSITE-ProRule" id="PRU00089"/>
    </source>
</evidence>
<dbReference type="Proteomes" id="UP001648503">
    <property type="component" value="Unassembled WGS sequence"/>
</dbReference>
<dbReference type="EMBL" id="JAFCIX010000380">
    <property type="protein sequence ID" value="KAH6592343.1"/>
    <property type="molecule type" value="Genomic_DNA"/>
</dbReference>
<evidence type="ECO:0000256" key="6">
    <source>
        <dbReference type="SAM" id="MobiDB-lite"/>
    </source>
</evidence>
<dbReference type="CDD" id="cd00059">
    <property type="entry name" value="FH_FOX"/>
    <property type="match status" value="1"/>
</dbReference>
<keyword evidence="3" id="KW-0804">Transcription</keyword>
<dbReference type="InterPro" id="IPR036390">
    <property type="entry name" value="WH_DNA-bd_sf"/>
</dbReference>
<evidence type="ECO:0000313" key="9">
    <source>
        <dbReference type="Proteomes" id="UP001648503"/>
    </source>
</evidence>
<gene>
    <name evidence="8" type="ORF">BASA50_008127</name>
</gene>
<dbReference type="Gene3D" id="1.10.10.10">
    <property type="entry name" value="Winged helix-like DNA-binding domain superfamily/Winged helix DNA-binding domain"/>
    <property type="match status" value="1"/>
</dbReference>
<name>A0ABQ8F4Z8_9FUNG</name>
<reference evidence="8 9" key="1">
    <citation type="submission" date="2021-02" db="EMBL/GenBank/DDBJ databases">
        <title>Variation within the Batrachochytrium salamandrivorans European outbreak.</title>
        <authorList>
            <person name="Kelly M."/>
            <person name="Pasmans F."/>
            <person name="Shea T.P."/>
            <person name="Munoz J.F."/>
            <person name="Carranza S."/>
            <person name="Cuomo C.A."/>
            <person name="Martel A."/>
        </authorList>
    </citation>
    <scope>NUCLEOTIDE SEQUENCE [LARGE SCALE GENOMIC DNA]</scope>
    <source>
        <strain evidence="8 9">AMFP18/2</strain>
    </source>
</reference>
<evidence type="ECO:0000256" key="4">
    <source>
        <dbReference type="ARBA" id="ARBA00023242"/>
    </source>
</evidence>
<feature type="region of interest" description="Disordered" evidence="6">
    <location>
        <begin position="264"/>
        <end position="329"/>
    </location>
</feature>
<evidence type="ECO:0000256" key="1">
    <source>
        <dbReference type="ARBA" id="ARBA00023015"/>
    </source>
</evidence>
<dbReference type="InterPro" id="IPR036388">
    <property type="entry name" value="WH-like_DNA-bd_sf"/>
</dbReference>
<comment type="caution">
    <text evidence="8">The sequence shown here is derived from an EMBL/GenBank/DDBJ whole genome shotgun (WGS) entry which is preliminary data.</text>
</comment>
<dbReference type="PROSITE" id="PS50039">
    <property type="entry name" value="FORK_HEAD_3"/>
    <property type="match status" value="1"/>
</dbReference>
<dbReference type="SUPFAM" id="SSF46785">
    <property type="entry name" value="Winged helix' DNA-binding domain"/>
    <property type="match status" value="1"/>
</dbReference>
<sequence length="790" mass="85436">MSSTVEQPVLAIPCPIEMPSTLYPESTMATSNTHDLYDKQTIQYGKTVNTNTNAHQLPLSHSPNQGVSAPSGFTEMAQLAFSDGHASTEKSVDAQAKLIQYAATILALPLDSSSPQSSYTAQMNAHMMPALNAMPMVDLPLSSHSNESTPQKPSEANQHVSFQQQGQDTMSSSTSSESSRPTIPYSTIITNALQGSTTGRLTLNDIYNFAMEQYPYFKTAGSGWKNSIRHNLSLNKNFVRTARPPNERGKGAYWMISPTAFAKKGRSRNRSVSDPNHKAAQQFSINSNVSNRAYDNSRMASGSGRPLAHLEGLSSQQSQQMDQSQGLQPDQQHAFNLIPPDLFVRNSPDYTAVSLDNFDKQHNAIHTLQQLSDTLSSSSISASNNMRAMEHSSSLPQTSLGNLVNTTAGMANLQANQGRPLSMPRRHTYQNSRALPPEIVNLRRAYDDNSRFSSSTFFDTDVGDIDASSLTGFASAYGAGSTPSGTVDQVATSSDTSANALSAAAVAHATLQQNLSSQRQNSFKQMSSFLPDQLTYNNMGLADGNSQVLYNTQTGVHEPRYFNEVMSEEERRNLQQSGMFQPTFFNGSTTDMLQGDAGTVGASGDMSGCQVDRQPTWLSAHSQESSYGDLGIAGYTENNGSLNMAQQLASPHMSMSQQGAPGYFLYRNSASDLECLPGLPEETNMPYVYNVGSDVEQSIMRAAAAATAAATTPSNTHGSRRNSVGAFVETVGLPLSMQRRTSFQYPRGPHTAVHNHGATQPQYVNGLIGVPGQLDLGDSSVDEFKWEPMA</sequence>
<evidence type="ECO:0000313" key="8">
    <source>
        <dbReference type="EMBL" id="KAH6592343.1"/>
    </source>
</evidence>
<feature type="region of interest" description="Disordered" evidence="6">
    <location>
        <begin position="138"/>
        <end position="181"/>
    </location>
</feature>
<comment type="subcellular location">
    <subcellularLocation>
        <location evidence="5">Nucleus</location>
    </subcellularLocation>
</comment>